<comment type="caution">
    <text evidence="2">The sequence shown here is derived from an EMBL/GenBank/DDBJ whole genome shotgun (WGS) entry which is preliminary data.</text>
</comment>
<reference evidence="2" key="1">
    <citation type="submission" date="2022-04" db="EMBL/GenBank/DDBJ databases">
        <title>Carnegiea gigantea Genome sequencing and assembly v2.</title>
        <authorList>
            <person name="Copetti D."/>
            <person name="Sanderson M.J."/>
            <person name="Burquez A."/>
            <person name="Wojciechowski M.F."/>
        </authorList>
    </citation>
    <scope>NUCLEOTIDE SEQUENCE</scope>
    <source>
        <strain evidence="2">SGP5-SGP5p</strain>
        <tissue evidence="2">Aerial part</tissue>
    </source>
</reference>
<feature type="compositionally biased region" description="Basic residues" evidence="1">
    <location>
        <begin position="194"/>
        <end position="207"/>
    </location>
</feature>
<name>A0A9Q1KBW9_9CARY</name>
<dbReference type="Proteomes" id="UP001153076">
    <property type="component" value="Unassembled WGS sequence"/>
</dbReference>
<feature type="region of interest" description="Disordered" evidence="1">
    <location>
        <begin position="159"/>
        <end position="216"/>
    </location>
</feature>
<dbReference type="AlphaFoldDB" id="A0A9Q1KBW9"/>
<evidence type="ECO:0000256" key="1">
    <source>
        <dbReference type="SAM" id="MobiDB-lite"/>
    </source>
</evidence>
<accession>A0A9Q1KBW9</accession>
<evidence type="ECO:0000313" key="3">
    <source>
        <dbReference type="Proteomes" id="UP001153076"/>
    </source>
</evidence>
<feature type="compositionally biased region" description="Polar residues" evidence="1">
    <location>
        <begin position="175"/>
        <end position="187"/>
    </location>
</feature>
<protein>
    <submittedName>
        <fullName evidence="2">Uncharacterized protein</fullName>
    </submittedName>
</protein>
<dbReference type="EMBL" id="JAKOGI010000191">
    <property type="protein sequence ID" value="KAJ8440407.1"/>
    <property type="molecule type" value="Genomic_DNA"/>
</dbReference>
<sequence length="216" mass="25030">MDVDGTVVADSGRGRELVVYVLWGELEEGQDGKVTHVGGSRKYFVVKEGMRVEEVQRMATEIIGSDLSEQKIWYSLKYDSQILVAVEGDMDVRIVFKIFVASDEVGDEETTERGGDEGTKRKREVRNLVRTEQNDHQFIQQQDQAMDFKTKVDLDKWKQGLSPRKKNSREERIFLTQTYPKNNSDFNFGNVHTPKIKKPNHQQRKQKSRYENSRAI</sequence>
<keyword evidence="3" id="KW-1185">Reference proteome</keyword>
<gene>
    <name evidence="2" type="ORF">Cgig2_017640</name>
</gene>
<proteinExistence type="predicted"/>
<evidence type="ECO:0000313" key="2">
    <source>
        <dbReference type="EMBL" id="KAJ8440407.1"/>
    </source>
</evidence>
<organism evidence="2 3">
    <name type="scientific">Carnegiea gigantea</name>
    <dbReference type="NCBI Taxonomy" id="171969"/>
    <lineage>
        <taxon>Eukaryota</taxon>
        <taxon>Viridiplantae</taxon>
        <taxon>Streptophyta</taxon>
        <taxon>Embryophyta</taxon>
        <taxon>Tracheophyta</taxon>
        <taxon>Spermatophyta</taxon>
        <taxon>Magnoliopsida</taxon>
        <taxon>eudicotyledons</taxon>
        <taxon>Gunneridae</taxon>
        <taxon>Pentapetalae</taxon>
        <taxon>Caryophyllales</taxon>
        <taxon>Cactineae</taxon>
        <taxon>Cactaceae</taxon>
        <taxon>Cactoideae</taxon>
        <taxon>Echinocereeae</taxon>
        <taxon>Carnegiea</taxon>
    </lineage>
</organism>